<sequence length="130" mass="13950">MPVKVYIDHGAGLVEASADESLSVEDVLAYLEHLVEQGAMPYSKLFDATAAKVTMSVDELRSIGAWVRKYAIDGRGPIGPLAIVSTAGNQIDAAYFADAAGSNRPLRIFRDRAEATAWLEQAAKGGGRRR</sequence>
<name>A0A512NR35_9HYPH</name>
<dbReference type="OrthoDB" id="5382120at2"/>
<evidence type="ECO:0008006" key="3">
    <source>
        <dbReference type="Google" id="ProtNLM"/>
    </source>
</evidence>
<accession>A0A512NR35</accession>
<organism evidence="1 2">
    <name type="scientific">Reyranella soli</name>
    <dbReference type="NCBI Taxonomy" id="1230389"/>
    <lineage>
        <taxon>Bacteria</taxon>
        <taxon>Pseudomonadati</taxon>
        <taxon>Pseudomonadota</taxon>
        <taxon>Alphaproteobacteria</taxon>
        <taxon>Hyphomicrobiales</taxon>
        <taxon>Reyranellaceae</taxon>
        <taxon>Reyranella</taxon>
    </lineage>
</organism>
<comment type="caution">
    <text evidence="1">The sequence shown here is derived from an EMBL/GenBank/DDBJ whole genome shotgun (WGS) entry which is preliminary data.</text>
</comment>
<dbReference type="RefSeq" id="WP_147156703.1">
    <property type="nucleotide sequence ID" value="NZ_BKAJ01000220.1"/>
</dbReference>
<dbReference type="AlphaFoldDB" id="A0A512NR35"/>
<evidence type="ECO:0000313" key="1">
    <source>
        <dbReference type="EMBL" id="GEP61407.1"/>
    </source>
</evidence>
<reference evidence="1 2" key="1">
    <citation type="submission" date="2019-07" db="EMBL/GenBank/DDBJ databases">
        <title>Whole genome shotgun sequence of Reyranella soli NBRC 108950.</title>
        <authorList>
            <person name="Hosoyama A."/>
            <person name="Uohara A."/>
            <person name="Ohji S."/>
            <person name="Ichikawa N."/>
        </authorList>
    </citation>
    <scope>NUCLEOTIDE SEQUENCE [LARGE SCALE GENOMIC DNA]</scope>
    <source>
        <strain evidence="1 2">NBRC 108950</strain>
    </source>
</reference>
<dbReference type="EMBL" id="BKAJ01000220">
    <property type="protein sequence ID" value="GEP61407.1"/>
    <property type="molecule type" value="Genomic_DNA"/>
</dbReference>
<protein>
    <recommendedName>
        <fullName evidence="3">STAS/SEC14 domain-containing protein</fullName>
    </recommendedName>
</protein>
<dbReference type="Proteomes" id="UP000321058">
    <property type="component" value="Unassembled WGS sequence"/>
</dbReference>
<keyword evidence="2" id="KW-1185">Reference proteome</keyword>
<evidence type="ECO:0000313" key="2">
    <source>
        <dbReference type="Proteomes" id="UP000321058"/>
    </source>
</evidence>
<proteinExistence type="predicted"/>
<gene>
    <name evidence="1" type="ORF">RSO01_85730</name>
</gene>